<evidence type="ECO:0000313" key="4">
    <source>
        <dbReference type="EMBL" id="PNF22861.1"/>
    </source>
</evidence>
<evidence type="ECO:0000259" key="3">
    <source>
        <dbReference type="PROSITE" id="PS50225"/>
    </source>
</evidence>
<evidence type="ECO:0000313" key="5">
    <source>
        <dbReference type="Proteomes" id="UP000235965"/>
    </source>
</evidence>
<dbReference type="InParanoid" id="A0A2J7Q2P4"/>
<dbReference type="GO" id="GO:0035556">
    <property type="term" value="P:intracellular signal transduction"/>
    <property type="evidence" value="ECO:0007669"/>
    <property type="project" value="InterPro"/>
</dbReference>
<reference evidence="4 5" key="1">
    <citation type="submission" date="2017-12" db="EMBL/GenBank/DDBJ databases">
        <title>Hemimetabolous genomes reveal molecular basis of termite eusociality.</title>
        <authorList>
            <person name="Harrison M.C."/>
            <person name="Jongepier E."/>
            <person name="Robertson H.M."/>
            <person name="Arning N."/>
            <person name="Bitard-Feildel T."/>
            <person name="Chao H."/>
            <person name="Childers C.P."/>
            <person name="Dinh H."/>
            <person name="Doddapaneni H."/>
            <person name="Dugan S."/>
            <person name="Gowin J."/>
            <person name="Greiner C."/>
            <person name="Han Y."/>
            <person name="Hu H."/>
            <person name="Hughes D.S.T."/>
            <person name="Huylmans A.-K."/>
            <person name="Kemena C."/>
            <person name="Kremer L.P.M."/>
            <person name="Lee S.L."/>
            <person name="Lopez-Ezquerra A."/>
            <person name="Mallet L."/>
            <person name="Monroy-Kuhn J.M."/>
            <person name="Moser A."/>
            <person name="Murali S.C."/>
            <person name="Muzny D.M."/>
            <person name="Otani S."/>
            <person name="Piulachs M.-D."/>
            <person name="Poelchau M."/>
            <person name="Qu J."/>
            <person name="Schaub F."/>
            <person name="Wada-Katsumata A."/>
            <person name="Worley K.C."/>
            <person name="Xie Q."/>
            <person name="Ylla G."/>
            <person name="Poulsen M."/>
            <person name="Gibbs R.A."/>
            <person name="Schal C."/>
            <person name="Richards S."/>
            <person name="Belles X."/>
            <person name="Korb J."/>
            <person name="Bornberg-Bauer E."/>
        </authorList>
    </citation>
    <scope>NUCLEOTIDE SEQUENCE [LARGE SCALE GENOMIC DNA]</scope>
    <source>
        <tissue evidence="4">Whole body</tissue>
    </source>
</reference>
<dbReference type="FunCoup" id="A0A2J7Q2P4">
    <property type="interactions" value="1"/>
</dbReference>
<keyword evidence="5" id="KW-1185">Reference proteome</keyword>
<dbReference type="OrthoDB" id="6419934at2759"/>
<dbReference type="InterPro" id="IPR036036">
    <property type="entry name" value="SOCS_box-like_dom_sf"/>
</dbReference>
<evidence type="ECO:0000256" key="1">
    <source>
        <dbReference type="ARBA" id="ARBA00022786"/>
    </source>
</evidence>
<organism evidence="4 5">
    <name type="scientific">Cryptotermes secundus</name>
    <dbReference type="NCBI Taxonomy" id="105785"/>
    <lineage>
        <taxon>Eukaryota</taxon>
        <taxon>Metazoa</taxon>
        <taxon>Ecdysozoa</taxon>
        <taxon>Arthropoda</taxon>
        <taxon>Hexapoda</taxon>
        <taxon>Insecta</taxon>
        <taxon>Pterygota</taxon>
        <taxon>Neoptera</taxon>
        <taxon>Polyneoptera</taxon>
        <taxon>Dictyoptera</taxon>
        <taxon>Blattodea</taxon>
        <taxon>Blattoidea</taxon>
        <taxon>Termitoidae</taxon>
        <taxon>Kalotermitidae</taxon>
        <taxon>Cryptotermitinae</taxon>
        <taxon>Cryptotermes</taxon>
    </lineage>
</organism>
<accession>A0A2J7Q2P4</accession>
<dbReference type="InterPro" id="IPR039147">
    <property type="entry name" value="ASB17"/>
</dbReference>
<dbReference type="Pfam" id="PF07525">
    <property type="entry name" value="SOCS_box"/>
    <property type="match status" value="1"/>
</dbReference>
<evidence type="ECO:0000256" key="2">
    <source>
        <dbReference type="ARBA" id="ARBA00023043"/>
    </source>
</evidence>
<dbReference type="Proteomes" id="UP000235965">
    <property type="component" value="Unassembled WGS sequence"/>
</dbReference>
<sequence length="349" mass="39779">IFMDVILDCYFDDVFCQLERNYFMARYKRRQLVDYLNTVIKGYVRGEGCAEATAVACAVMAAIRYHDNSKTSNGEVCLMGKFHNILYIATKLCYDWKLKDNTIVAHLLNDIYHCEHTFERLFVGAILGTRVTNLVSGWKSDFENPEENLSAIEYFLNHATEAKLEYENNGRKTRFIDISMESYTRTQPLRIAAQFGKADVLLLLLRYGASIMFDYETGELPVERPLIQFCRVHVSNSPLNQIEGPFSCLKMLIRAVPTMATLPSDSFDGEVRVCIGRDTCGLSTLYVHPKLLQEGMIPPSRSGLIPPELKHLSRCAIRNVLGKNWQLPLGIRSLHIPTSLQDYLDLLED</sequence>
<dbReference type="SMART" id="SM00969">
    <property type="entry name" value="SOCS_box"/>
    <property type="match status" value="1"/>
</dbReference>
<dbReference type="PROSITE" id="PS50225">
    <property type="entry name" value="SOCS"/>
    <property type="match status" value="1"/>
</dbReference>
<dbReference type="PANTHER" id="PTHR20966:SF2">
    <property type="entry name" value="ANKYRIN REPEAT AND SOCS BOX PROTEIN 17"/>
    <property type="match status" value="1"/>
</dbReference>
<feature type="domain" description="SOCS box" evidence="3">
    <location>
        <begin position="306"/>
        <end position="349"/>
    </location>
</feature>
<gene>
    <name evidence="4" type="ORF">B7P43_G15009</name>
</gene>
<dbReference type="SUPFAM" id="SSF158235">
    <property type="entry name" value="SOCS box-like"/>
    <property type="match status" value="1"/>
</dbReference>
<proteinExistence type="predicted"/>
<dbReference type="InterPro" id="IPR001496">
    <property type="entry name" value="SOCS_box"/>
</dbReference>
<comment type="caution">
    <text evidence="4">The sequence shown here is derived from an EMBL/GenBank/DDBJ whole genome shotgun (WGS) entry which is preliminary data.</text>
</comment>
<dbReference type="AlphaFoldDB" id="A0A2J7Q2P4"/>
<keyword evidence="2" id="KW-0040">ANK repeat</keyword>
<feature type="non-terminal residue" evidence="4">
    <location>
        <position position="1"/>
    </location>
</feature>
<name>A0A2J7Q2P4_9NEOP</name>
<protein>
    <recommendedName>
        <fullName evidence="3">SOCS box domain-containing protein</fullName>
    </recommendedName>
</protein>
<dbReference type="EMBL" id="NEVH01019081">
    <property type="protein sequence ID" value="PNF22861.1"/>
    <property type="molecule type" value="Genomic_DNA"/>
</dbReference>
<dbReference type="PANTHER" id="PTHR20966">
    <property type="entry name" value="ANKYRIN REPEAT AND SOCS BOX PROTEIN 17"/>
    <property type="match status" value="1"/>
</dbReference>
<dbReference type="CDD" id="cd03716">
    <property type="entry name" value="SOCS_ASB_like"/>
    <property type="match status" value="1"/>
</dbReference>
<keyword evidence="1" id="KW-0833">Ubl conjugation pathway</keyword>